<dbReference type="Proteomes" id="UP000285317">
    <property type="component" value="Chromosome"/>
</dbReference>
<reference evidence="3" key="1">
    <citation type="submission" date="2018-03" db="EMBL/GenBank/DDBJ databases">
        <title>Bacteriophage NCPPB3778 and a type I-E CRISPR drive the evolution of the US Biological Select Agent, Rathayibacter toxicus.</title>
        <authorList>
            <person name="Davis E.W.II."/>
            <person name="Tabima J.F."/>
            <person name="Weisberg A.J."/>
            <person name="Dantas Lopes L."/>
            <person name="Wiseman M.S."/>
            <person name="Wiseman M.S."/>
            <person name="Pupko T."/>
            <person name="Belcher M.S."/>
            <person name="Sechler A.J."/>
            <person name="Tancos M.A."/>
            <person name="Schroeder B.K."/>
            <person name="Murray T.D."/>
            <person name="Luster D.G."/>
            <person name="Schneider W.L."/>
            <person name="Rogers E."/>
            <person name="Andreote F.D."/>
            <person name="Grunwald N.J."/>
            <person name="Putnam M.L."/>
            <person name="Chang J.H."/>
        </authorList>
    </citation>
    <scope>NUCLEOTIDE SEQUENCE [LARGE SCALE GENOMIC DNA]</scope>
    <source>
        <strain evidence="3">DSM 15932</strain>
    </source>
</reference>
<feature type="transmembrane region" description="Helical" evidence="1">
    <location>
        <begin position="277"/>
        <end position="300"/>
    </location>
</feature>
<feature type="transmembrane region" description="Helical" evidence="1">
    <location>
        <begin position="312"/>
        <end position="330"/>
    </location>
</feature>
<keyword evidence="1" id="KW-1133">Transmembrane helix</keyword>
<evidence type="ECO:0000256" key="1">
    <source>
        <dbReference type="SAM" id="Phobius"/>
    </source>
</evidence>
<proteinExistence type="predicted"/>
<dbReference type="KEGG" id="rfs:C1I64_04825"/>
<feature type="transmembrane region" description="Helical" evidence="1">
    <location>
        <begin position="6"/>
        <end position="27"/>
    </location>
</feature>
<dbReference type="EMBL" id="CP028137">
    <property type="protein sequence ID" value="AZZ51432.1"/>
    <property type="molecule type" value="Genomic_DNA"/>
</dbReference>
<evidence type="ECO:0000313" key="2">
    <source>
        <dbReference type="EMBL" id="AZZ51432.1"/>
    </source>
</evidence>
<evidence type="ECO:0008006" key="4">
    <source>
        <dbReference type="Google" id="ProtNLM"/>
    </source>
</evidence>
<keyword evidence="1" id="KW-0472">Membrane</keyword>
<keyword evidence="1" id="KW-0812">Transmembrane</keyword>
<accession>A0A3Q9UX90</accession>
<protein>
    <recommendedName>
        <fullName evidence="4">Phage tail tape measure protein</fullName>
    </recommendedName>
</protein>
<organism evidence="2 3">
    <name type="scientific">Rathayibacter festucae DSM 15932</name>
    <dbReference type="NCBI Taxonomy" id="1328866"/>
    <lineage>
        <taxon>Bacteria</taxon>
        <taxon>Bacillati</taxon>
        <taxon>Actinomycetota</taxon>
        <taxon>Actinomycetes</taxon>
        <taxon>Micrococcales</taxon>
        <taxon>Microbacteriaceae</taxon>
        <taxon>Rathayibacter</taxon>
    </lineage>
</organism>
<evidence type="ECO:0000313" key="3">
    <source>
        <dbReference type="Proteomes" id="UP000285317"/>
    </source>
</evidence>
<name>A0A3Q9UX90_9MICO</name>
<gene>
    <name evidence="2" type="ORF">C1I64_04825</name>
</gene>
<dbReference type="AlphaFoldDB" id="A0A3Q9UX90"/>
<sequence>MLGTTAVAAGGFAIAGAGAGIAIGFGFNSAVEQATTKLQAFMGDNERVAKTLDWVKREAALTQFSFTDMADAAANLTPVAKSSGTSLEDLVKQAEVLAAVNPAEGLTGATFSLREALSGDWVSIIDRFNLPRKRINELKEQGVPAMEIISKTLGEMGINYDLVEKQGKTVSARFDQVKDKLVMMAGEATKPIFDRVSESLSALGSFDYGSLGKSLSGVMSGAITQFDNFVISVRDVSKQVGEYLMPKLTNLWTKVKQDLMPALDDLWKNVIAPLAQAIGVGLVGAFGLAIDAITLAMPIVSGLITFLSDNTWIIWGVVGAVVAFKSAMAIEAAVSAFTASIAIMTGGSGLGGLLTTFLTTKAAMLLPIALPAIAVGAAIAAIALVKQAHDEMTRAVEGQQASIRTSLDATQTALNRNVQVQSSGVYSLETKQRFQAATDSIINMNKKAIGTNFAAGGTTLVGEHGPELVNLPAGSQVTPAWKTASQASSEGAGAPSITINGNVILQNAAAVDSFFKQADQAQRFARMGMA</sequence>
<feature type="transmembrane region" description="Helical" evidence="1">
    <location>
        <begin position="364"/>
        <end position="385"/>
    </location>
</feature>
<feature type="transmembrane region" description="Helical" evidence="1">
    <location>
        <begin position="337"/>
        <end position="358"/>
    </location>
</feature>